<feature type="compositionally biased region" description="Polar residues" evidence="7">
    <location>
        <begin position="195"/>
        <end position="222"/>
    </location>
</feature>
<feature type="compositionally biased region" description="Low complexity" evidence="7">
    <location>
        <begin position="309"/>
        <end position="322"/>
    </location>
</feature>
<dbReference type="PROSITE" id="PS50158">
    <property type="entry name" value="ZF_CCHC"/>
    <property type="match status" value="1"/>
</dbReference>
<dbReference type="NCBIfam" id="TIGR01557">
    <property type="entry name" value="myb_SHAQKYF"/>
    <property type="match status" value="1"/>
</dbReference>
<dbReference type="InterPro" id="IPR009057">
    <property type="entry name" value="Homeodomain-like_sf"/>
</dbReference>
<dbReference type="GO" id="GO:0005634">
    <property type="term" value="C:nucleus"/>
    <property type="evidence" value="ECO:0007669"/>
    <property type="project" value="UniProtKB-SubCell"/>
</dbReference>
<feature type="compositionally biased region" description="Polar residues" evidence="7">
    <location>
        <begin position="12"/>
        <end position="22"/>
    </location>
</feature>
<dbReference type="Pfam" id="PF00249">
    <property type="entry name" value="Myb_DNA-binding"/>
    <property type="match status" value="1"/>
</dbReference>
<evidence type="ECO:0000313" key="12">
    <source>
        <dbReference type="EMBL" id="EXC21062.1"/>
    </source>
</evidence>
<feature type="compositionally biased region" description="Polar residues" evidence="7">
    <location>
        <begin position="323"/>
        <end position="347"/>
    </location>
</feature>
<feature type="region of interest" description="Disordered" evidence="7">
    <location>
        <begin position="294"/>
        <end position="354"/>
    </location>
</feature>
<dbReference type="GO" id="GO:0006355">
    <property type="term" value="P:regulation of DNA-templated transcription"/>
    <property type="evidence" value="ECO:0007669"/>
    <property type="project" value="UniProtKB-ARBA"/>
</dbReference>
<evidence type="ECO:0000256" key="1">
    <source>
        <dbReference type="ARBA" id="ARBA00004123"/>
    </source>
</evidence>
<feature type="domain" description="SANT" evidence="10">
    <location>
        <begin position="113"/>
        <end position="166"/>
    </location>
</feature>
<evidence type="ECO:0000259" key="9">
    <source>
        <dbReference type="PROSITE" id="PS50158"/>
    </source>
</evidence>
<feature type="domain" description="HTH myb-type" evidence="11">
    <location>
        <begin position="110"/>
        <end position="166"/>
    </location>
</feature>
<feature type="region of interest" description="Disordered" evidence="7">
    <location>
        <begin position="1"/>
        <end position="42"/>
    </location>
</feature>
<dbReference type="SUPFAM" id="SSF46689">
    <property type="entry name" value="Homeodomain-like"/>
    <property type="match status" value="1"/>
</dbReference>
<feature type="compositionally biased region" description="Pro residues" evidence="7">
    <location>
        <begin position="298"/>
        <end position="308"/>
    </location>
</feature>
<dbReference type="AlphaFoldDB" id="W9S9L1"/>
<dbReference type="InterPro" id="IPR017930">
    <property type="entry name" value="Myb_dom"/>
</dbReference>
<proteinExistence type="predicted"/>
<dbReference type="InterPro" id="IPR006447">
    <property type="entry name" value="Myb_dom_plants"/>
</dbReference>
<gene>
    <name evidence="12" type="ORF">L484_017072</name>
</gene>
<evidence type="ECO:0000256" key="5">
    <source>
        <dbReference type="ARBA" id="ARBA00023242"/>
    </source>
</evidence>
<dbReference type="KEGG" id="mnt:21400094"/>
<keyword evidence="6" id="KW-0479">Metal-binding</keyword>
<dbReference type="SMART" id="SM00717">
    <property type="entry name" value="SANT"/>
    <property type="match status" value="1"/>
</dbReference>
<evidence type="ECO:0000259" key="8">
    <source>
        <dbReference type="PROSITE" id="PS50090"/>
    </source>
</evidence>
<feature type="domain" description="Myb-like" evidence="8">
    <location>
        <begin position="110"/>
        <end position="162"/>
    </location>
</feature>
<evidence type="ECO:0000256" key="3">
    <source>
        <dbReference type="ARBA" id="ARBA00023125"/>
    </source>
</evidence>
<dbReference type="GO" id="GO:0009723">
    <property type="term" value="P:response to ethylene"/>
    <property type="evidence" value="ECO:0007669"/>
    <property type="project" value="TreeGrafter"/>
</dbReference>
<reference evidence="13" key="1">
    <citation type="submission" date="2013-01" db="EMBL/GenBank/DDBJ databases">
        <title>Draft Genome Sequence of a Mulberry Tree, Morus notabilis C.K. Schneid.</title>
        <authorList>
            <person name="He N."/>
            <person name="Zhao S."/>
        </authorList>
    </citation>
    <scope>NUCLEOTIDE SEQUENCE</scope>
</reference>
<dbReference type="EMBL" id="KE345934">
    <property type="protein sequence ID" value="EXC21062.1"/>
    <property type="molecule type" value="Genomic_DNA"/>
</dbReference>
<feature type="region of interest" description="Disordered" evidence="7">
    <location>
        <begin position="180"/>
        <end position="222"/>
    </location>
</feature>
<keyword evidence="6" id="KW-0862">Zinc</keyword>
<dbReference type="Gene3D" id="1.10.10.60">
    <property type="entry name" value="Homeodomain-like"/>
    <property type="match status" value="1"/>
</dbReference>
<dbReference type="STRING" id="981085.W9S9L1"/>
<feature type="compositionally biased region" description="Low complexity" evidence="7">
    <location>
        <begin position="23"/>
        <end position="36"/>
    </location>
</feature>
<keyword evidence="4" id="KW-0804">Transcription</keyword>
<evidence type="ECO:0000256" key="6">
    <source>
        <dbReference type="PROSITE-ProRule" id="PRU00047"/>
    </source>
</evidence>
<feature type="region of interest" description="Disordered" evidence="7">
    <location>
        <begin position="70"/>
        <end position="96"/>
    </location>
</feature>
<comment type="subcellular location">
    <subcellularLocation>
        <location evidence="1">Nucleus</location>
    </subcellularLocation>
</comment>
<dbReference type="GO" id="GO:0003677">
    <property type="term" value="F:DNA binding"/>
    <property type="evidence" value="ECO:0007669"/>
    <property type="project" value="UniProtKB-KW"/>
</dbReference>
<dbReference type="PANTHER" id="PTHR44191:SF45">
    <property type="entry name" value="TRANSCRIPTION FACTOR MYB1R1-LIKE"/>
    <property type="match status" value="1"/>
</dbReference>
<dbReference type="CDD" id="cd00167">
    <property type="entry name" value="SANT"/>
    <property type="match status" value="1"/>
</dbReference>
<evidence type="ECO:0000313" key="13">
    <source>
        <dbReference type="Proteomes" id="UP000030645"/>
    </source>
</evidence>
<dbReference type="GO" id="GO:0009739">
    <property type="term" value="P:response to gibberellin"/>
    <property type="evidence" value="ECO:0007669"/>
    <property type="project" value="TreeGrafter"/>
</dbReference>
<dbReference type="PROSITE" id="PS51293">
    <property type="entry name" value="SANT"/>
    <property type="match status" value="1"/>
</dbReference>
<dbReference type="InterPro" id="IPR001005">
    <property type="entry name" value="SANT/Myb"/>
</dbReference>
<keyword evidence="6" id="KW-0863">Zinc-finger</keyword>
<dbReference type="PROSITE" id="PS50090">
    <property type="entry name" value="MYB_LIKE"/>
    <property type="match status" value="1"/>
</dbReference>
<dbReference type="FunFam" id="1.10.10.60:FF:000009">
    <property type="entry name" value="transcription factor MYB1R1"/>
    <property type="match status" value="1"/>
</dbReference>
<accession>W9S9L1</accession>
<dbReference type="eggNOG" id="ENOG502RYHB">
    <property type="taxonomic scope" value="Eukaryota"/>
</dbReference>
<keyword evidence="5" id="KW-0539">Nucleus</keyword>
<dbReference type="GO" id="GO:0008270">
    <property type="term" value="F:zinc ion binding"/>
    <property type="evidence" value="ECO:0007669"/>
    <property type="project" value="UniProtKB-KW"/>
</dbReference>
<protein>
    <submittedName>
        <fullName evidence="12">Transcription factor</fullName>
    </submittedName>
</protein>
<evidence type="ECO:0000256" key="4">
    <source>
        <dbReference type="ARBA" id="ARBA00023163"/>
    </source>
</evidence>
<feature type="compositionally biased region" description="Basic and acidic residues" evidence="7">
    <location>
        <begin position="83"/>
        <end position="92"/>
    </location>
</feature>
<dbReference type="OrthoDB" id="118550at2759"/>
<dbReference type="Proteomes" id="UP000030645">
    <property type="component" value="Unassembled WGS sequence"/>
</dbReference>
<evidence type="ECO:0000259" key="10">
    <source>
        <dbReference type="PROSITE" id="PS51293"/>
    </source>
</evidence>
<organism evidence="12 13">
    <name type="scientific">Morus notabilis</name>
    <dbReference type="NCBI Taxonomy" id="981085"/>
    <lineage>
        <taxon>Eukaryota</taxon>
        <taxon>Viridiplantae</taxon>
        <taxon>Streptophyta</taxon>
        <taxon>Embryophyta</taxon>
        <taxon>Tracheophyta</taxon>
        <taxon>Spermatophyta</taxon>
        <taxon>Magnoliopsida</taxon>
        <taxon>eudicotyledons</taxon>
        <taxon>Gunneridae</taxon>
        <taxon>Pentapetalae</taxon>
        <taxon>rosids</taxon>
        <taxon>fabids</taxon>
        <taxon>Rosales</taxon>
        <taxon>Moraceae</taxon>
        <taxon>Moreae</taxon>
        <taxon>Morus</taxon>
    </lineage>
</organism>
<feature type="domain" description="CCHC-type" evidence="9">
    <location>
        <begin position="7"/>
        <end position="22"/>
    </location>
</feature>
<dbReference type="InterPro" id="IPR001878">
    <property type="entry name" value="Znf_CCHC"/>
</dbReference>
<dbReference type="PANTHER" id="PTHR44191">
    <property type="entry name" value="TRANSCRIPTION FACTOR KUA1"/>
    <property type="match status" value="1"/>
</dbReference>
<evidence type="ECO:0000256" key="2">
    <source>
        <dbReference type="ARBA" id="ARBA00023015"/>
    </source>
</evidence>
<dbReference type="InterPro" id="IPR017884">
    <property type="entry name" value="SANT_dom"/>
</dbReference>
<keyword evidence="3" id="KW-0238">DNA-binding</keyword>
<keyword evidence="13" id="KW-1185">Reference proteome</keyword>
<dbReference type="InterPro" id="IPR052245">
    <property type="entry name" value="Plant_Stress_Dev_TF"/>
</dbReference>
<evidence type="ECO:0000259" key="11">
    <source>
        <dbReference type="PROSITE" id="PS51294"/>
    </source>
</evidence>
<dbReference type="PROSITE" id="PS51294">
    <property type="entry name" value="HTH_MYB"/>
    <property type="match status" value="1"/>
</dbReference>
<evidence type="ECO:0000256" key="7">
    <source>
        <dbReference type="SAM" id="MobiDB-lite"/>
    </source>
</evidence>
<sequence>MVKEAQRKCSHCGQQGHNSRTCNNRNNVVSPRNRNGNGNGHSFKLFGVNIVEGAEDSMKKSRSMGNLAALSGGQGKNDVVSGGDDHDDHDPEAGYLSDGVLHNVKRKAARERKRGKPWTEEEHRTFLAGMNKLGKGDWRGISSKFVTTRTPTQVASHAQKYFIRKQAPKDRKKRRSSLFDMPFTQSDDVVPPQGHQVSSMIKPTAETSSRPSRSQGLAENNPSEILNRFPQLCLDNYPVPVRPGVAPNYLVPYGVGFPGNVQPWPLINIGRPSYLYNVPNVYGSVDNGVPVVVTHPSGIPPPRSPPTSPSIKAAASKDSSADQTNGLELTIGQPQSKQGSELSSSPASGAIKVT</sequence>
<keyword evidence="2" id="KW-0805">Transcription regulation</keyword>
<name>W9S9L1_9ROSA</name>